<comment type="similarity">
    <text evidence="1">Belongs to the UDP-glycosyltransferase family.</text>
</comment>
<keyword evidence="4" id="KW-1185">Reference proteome</keyword>
<dbReference type="InterPro" id="IPR002213">
    <property type="entry name" value="UDP_glucos_trans"/>
</dbReference>
<dbReference type="PANTHER" id="PTHR11926">
    <property type="entry name" value="GLUCOSYL/GLUCURONOSYL TRANSFERASES"/>
    <property type="match status" value="1"/>
</dbReference>
<dbReference type="KEGG" id="cmax:111486659"/>
<name>A0A6J1JKN3_CUCMA</name>
<dbReference type="FunFam" id="3.40.50.2000:FF:000065">
    <property type="entry name" value="Glycosyltransferase"/>
    <property type="match status" value="1"/>
</dbReference>
<dbReference type="PANTHER" id="PTHR11926:SF1498">
    <property type="entry name" value="GLYCOSYLTRANSFERASE"/>
    <property type="match status" value="1"/>
</dbReference>
<dbReference type="AlphaFoldDB" id="A0A6J1JKN3"/>
<organism evidence="4 5">
    <name type="scientific">Cucurbita maxima</name>
    <name type="common">Pumpkin</name>
    <name type="synonym">Winter squash</name>
    <dbReference type="NCBI Taxonomy" id="3661"/>
    <lineage>
        <taxon>Eukaryota</taxon>
        <taxon>Viridiplantae</taxon>
        <taxon>Streptophyta</taxon>
        <taxon>Embryophyta</taxon>
        <taxon>Tracheophyta</taxon>
        <taxon>Spermatophyta</taxon>
        <taxon>Magnoliopsida</taxon>
        <taxon>eudicotyledons</taxon>
        <taxon>Gunneridae</taxon>
        <taxon>Pentapetalae</taxon>
        <taxon>rosids</taxon>
        <taxon>fabids</taxon>
        <taxon>Cucurbitales</taxon>
        <taxon>Cucurbitaceae</taxon>
        <taxon>Cucurbiteae</taxon>
        <taxon>Cucurbita</taxon>
    </lineage>
</organism>
<gene>
    <name evidence="5" type="primary">LOC111486659</name>
</gene>
<sequence>MMVSDKPHAVCVPHPSLSHVKAMLSVAKLLHQRGFFITFVITDYVYKRIIKSRGPNSLDGILNFQFKTIADGIMSEDTDIEAAQDLASICIAISNHFLSPFRSLLSQLNHEPTPPVSCIVSDGCMSSFTIKAAMEFNVPIAQLWPISPCSLLGCMHFDELVKRGVTPFQDESYLSNGYLNTTIDWISGMKNIKLKYLPSLIRTTDPNNIILNFLVEQTKWTRKASAIILNTFDALDHEVLDALSSMLPPIYTIGPLHLLSRQIKDQSLEAIATNFWEENHECVTWLDSKEPNSVIYVNFGSMTIMTLNQITEFAWGLANSKKPFLWIIRPDLVKSDSPILSHDFVEETKGIGMVASWCAQEEVLKHPSIKGFLTHNGWNSTLESICVGVPMISWPYFGDQPTTCLYCCEKWGIALEIDNDVKRDGVESCIKELMEGKKGEDMKAEVMELKSKAEESCRHGGSSYLNLDTLITDVLLSKCYREVK</sequence>
<dbReference type="GO" id="GO:0080043">
    <property type="term" value="F:quercetin 3-O-glucosyltransferase activity"/>
    <property type="evidence" value="ECO:0007669"/>
    <property type="project" value="TreeGrafter"/>
</dbReference>
<dbReference type="SUPFAM" id="SSF53756">
    <property type="entry name" value="UDP-Glycosyltransferase/glycogen phosphorylase"/>
    <property type="match status" value="1"/>
</dbReference>
<evidence type="ECO:0000256" key="1">
    <source>
        <dbReference type="ARBA" id="ARBA00009995"/>
    </source>
</evidence>
<keyword evidence="2" id="KW-0328">Glycosyltransferase</keyword>
<keyword evidence="3" id="KW-0808">Transferase</keyword>
<protein>
    <submittedName>
        <fullName evidence="5">7-deoxyloganetin glucosyltransferase-like</fullName>
    </submittedName>
</protein>
<accession>A0A6J1JKN3</accession>
<dbReference type="Proteomes" id="UP000504608">
    <property type="component" value="Unplaced"/>
</dbReference>
<evidence type="ECO:0000313" key="5">
    <source>
        <dbReference type="RefSeq" id="XP_022989636.1"/>
    </source>
</evidence>
<dbReference type="FunFam" id="3.40.50.2000:FF:000027">
    <property type="entry name" value="Glycosyltransferase"/>
    <property type="match status" value="1"/>
</dbReference>
<dbReference type="OrthoDB" id="5835829at2759"/>
<evidence type="ECO:0000256" key="2">
    <source>
        <dbReference type="ARBA" id="ARBA00022676"/>
    </source>
</evidence>
<dbReference type="Gene3D" id="3.40.50.2000">
    <property type="entry name" value="Glycogen Phosphorylase B"/>
    <property type="match status" value="2"/>
</dbReference>
<dbReference type="GeneID" id="111486659"/>
<dbReference type="RefSeq" id="XP_022989636.1">
    <property type="nucleotide sequence ID" value="XM_023133868.1"/>
</dbReference>
<proteinExistence type="inferred from homology"/>
<evidence type="ECO:0000256" key="3">
    <source>
        <dbReference type="ARBA" id="ARBA00022679"/>
    </source>
</evidence>
<dbReference type="CDD" id="cd03784">
    <property type="entry name" value="GT1_Gtf-like"/>
    <property type="match status" value="1"/>
</dbReference>
<reference evidence="5" key="1">
    <citation type="submission" date="2025-08" db="UniProtKB">
        <authorList>
            <consortium name="RefSeq"/>
        </authorList>
    </citation>
    <scope>IDENTIFICATION</scope>
    <source>
        <tissue evidence="5">Young leaves</tissue>
    </source>
</reference>
<evidence type="ECO:0000313" key="4">
    <source>
        <dbReference type="Proteomes" id="UP000504608"/>
    </source>
</evidence>
<dbReference type="Pfam" id="PF00201">
    <property type="entry name" value="UDPGT"/>
    <property type="match status" value="1"/>
</dbReference>
<dbReference type="GO" id="GO:0080044">
    <property type="term" value="F:quercetin 7-O-glucosyltransferase activity"/>
    <property type="evidence" value="ECO:0007669"/>
    <property type="project" value="TreeGrafter"/>
</dbReference>